<protein>
    <submittedName>
        <fullName evidence="10">Probable monosaccharide transporter</fullName>
    </submittedName>
</protein>
<evidence type="ECO:0000256" key="7">
    <source>
        <dbReference type="ARBA" id="ARBA00023180"/>
    </source>
</evidence>
<proteinExistence type="inferred from homology"/>
<dbReference type="InterPro" id="IPR005828">
    <property type="entry name" value="MFS_sugar_transport-like"/>
</dbReference>
<feature type="transmembrane region" description="Helical" evidence="8">
    <location>
        <begin position="396"/>
        <end position="417"/>
    </location>
</feature>
<evidence type="ECO:0000256" key="1">
    <source>
        <dbReference type="ARBA" id="ARBA00004141"/>
    </source>
</evidence>
<feature type="transmembrane region" description="Helical" evidence="8">
    <location>
        <begin position="77"/>
        <end position="96"/>
    </location>
</feature>
<dbReference type="EMBL" id="ONZP01000294">
    <property type="protein sequence ID" value="SPJ80037.1"/>
    <property type="molecule type" value="Genomic_DNA"/>
</dbReference>
<feature type="transmembrane region" description="Helical" evidence="8">
    <location>
        <begin position="103"/>
        <end position="122"/>
    </location>
</feature>
<dbReference type="Gene3D" id="3.40.50.720">
    <property type="entry name" value="NAD(P)-binding Rossmann-like Domain"/>
    <property type="match status" value="1"/>
</dbReference>
<feature type="transmembrane region" description="Helical" evidence="8">
    <location>
        <begin position="359"/>
        <end position="376"/>
    </location>
</feature>
<dbReference type="NCBIfam" id="TIGR00879">
    <property type="entry name" value="SP"/>
    <property type="match status" value="1"/>
</dbReference>
<organism evidence="10 11">
    <name type="scientific">Fusarium torulosum</name>
    <dbReference type="NCBI Taxonomy" id="33205"/>
    <lineage>
        <taxon>Eukaryota</taxon>
        <taxon>Fungi</taxon>
        <taxon>Dikarya</taxon>
        <taxon>Ascomycota</taxon>
        <taxon>Pezizomycotina</taxon>
        <taxon>Sordariomycetes</taxon>
        <taxon>Hypocreomycetidae</taxon>
        <taxon>Hypocreales</taxon>
        <taxon>Nectriaceae</taxon>
        <taxon>Fusarium</taxon>
    </lineage>
</organism>
<gene>
    <name evidence="10" type="ORF">FTOL_08429</name>
</gene>
<feature type="transmembrane region" description="Helical" evidence="8">
    <location>
        <begin position="163"/>
        <end position="185"/>
    </location>
</feature>
<comment type="caution">
    <text evidence="10">The sequence shown here is derived from an EMBL/GenBank/DDBJ whole genome shotgun (WGS) entry which is preliminary data.</text>
</comment>
<name>A0AAE8ME48_9HYPO</name>
<dbReference type="FunFam" id="1.20.1250.20:FF:000026">
    <property type="entry name" value="MFS quinate transporter QutD"/>
    <property type="match status" value="1"/>
</dbReference>
<keyword evidence="7" id="KW-0325">Glycoprotein</keyword>
<keyword evidence="11" id="KW-1185">Reference proteome</keyword>
<evidence type="ECO:0000256" key="8">
    <source>
        <dbReference type="SAM" id="Phobius"/>
    </source>
</evidence>
<dbReference type="GO" id="GO:0016020">
    <property type="term" value="C:membrane"/>
    <property type="evidence" value="ECO:0007669"/>
    <property type="project" value="UniProtKB-SubCell"/>
</dbReference>
<dbReference type="InterPro" id="IPR036259">
    <property type="entry name" value="MFS_trans_sf"/>
</dbReference>
<dbReference type="SUPFAM" id="SSF103473">
    <property type="entry name" value="MFS general substrate transporter"/>
    <property type="match status" value="1"/>
</dbReference>
<feature type="transmembrane region" description="Helical" evidence="8">
    <location>
        <begin position="328"/>
        <end position="347"/>
    </location>
</feature>
<feature type="transmembrane region" description="Helical" evidence="8">
    <location>
        <begin position="462"/>
        <end position="483"/>
    </location>
</feature>
<keyword evidence="5 8" id="KW-1133">Transmembrane helix</keyword>
<dbReference type="InterPro" id="IPR005829">
    <property type="entry name" value="Sugar_transporter_CS"/>
</dbReference>
<dbReference type="Pfam" id="PF00106">
    <property type="entry name" value="adh_short"/>
    <property type="match status" value="1"/>
</dbReference>
<keyword evidence="3" id="KW-0813">Transport</keyword>
<dbReference type="AlphaFoldDB" id="A0AAE8ME48"/>
<dbReference type="PROSITE" id="PS50850">
    <property type="entry name" value="MFS"/>
    <property type="match status" value="1"/>
</dbReference>
<feature type="transmembrane region" description="Helical" evidence="8">
    <location>
        <begin position="197"/>
        <end position="217"/>
    </location>
</feature>
<evidence type="ECO:0000259" key="9">
    <source>
        <dbReference type="PROSITE" id="PS50850"/>
    </source>
</evidence>
<dbReference type="InterPro" id="IPR002347">
    <property type="entry name" value="SDR_fam"/>
</dbReference>
<dbReference type="PROSITE" id="PS00216">
    <property type="entry name" value="SUGAR_TRANSPORT_1"/>
    <property type="match status" value="1"/>
</dbReference>
<evidence type="ECO:0000256" key="2">
    <source>
        <dbReference type="ARBA" id="ARBA00010992"/>
    </source>
</evidence>
<comment type="similarity">
    <text evidence="2">Belongs to the major facilitator superfamily. Sugar transporter (TC 2.A.1.1) family.</text>
</comment>
<evidence type="ECO:0000256" key="4">
    <source>
        <dbReference type="ARBA" id="ARBA00022692"/>
    </source>
</evidence>
<dbReference type="PANTHER" id="PTHR48022:SF21">
    <property type="entry name" value="QUINATE TRANSPORTER, PUTATIVE (AFU_ORTHOLOGUE AFUA_6G06960)-RELATED"/>
    <property type="match status" value="1"/>
</dbReference>
<evidence type="ECO:0000313" key="11">
    <source>
        <dbReference type="Proteomes" id="UP001187734"/>
    </source>
</evidence>
<dbReference type="Pfam" id="PF00083">
    <property type="entry name" value="Sugar_tr"/>
    <property type="match status" value="1"/>
</dbReference>
<feature type="transmembrane region" description="Helical" evidence="8">
    <location>
        <begin position="429"/>
        <end position="450"/>
    </location>
</feature>
<keyword evidence="6 8" id="KW-0472">Membrane</keyword>
<dbReference type="GO" id="GO:0005351">
    <property type="term" value="F:carbohydrate:proton symporter activity"/>
    <property type="evidence" value="ECO:0007669"/>
    <property type="project" value="TreeGrafter"/>
</dbReference>
<keyword evidence="4 8" id="KW-0812">Transmembrane</keyword>
<comment type="subcellular location">
    <subcellularLocation>
        <location evidence="1">Membrane</location>
        <topology evidence="1">Multi-pass membrane protein</topology>
    </subcellularLocation>
</comment>
<dbReference type="PANTHER" id="PTHR48022">
    <property type="entry name" value="PLASTIDIC GLUCOSE TRANSPORTER 4"/>
    <property type="match status" value="1"/>
</dbReference>
<dbReference type="InterPro" id="IPR003663">
    <property type="entry name" value="Sugar/inositol_transpt"/>
</dbReference>
<evidence type="ECO:0000256" key="3">
    <source>
        <dbReference type="ARBA" id="ARBA00022448"/>
    </source>
</evidence>
<dbReference type="SUPFAM" id="SSF51735">
    <property type="entry name" value="NAD(P)-binding Rossmann-fold domains"/>
    <property type="match status" value="1"/>
</dbReference>
<feature type="transmembrane region" description="Helical" evidence="8">
    <location>
        <begin position="290"/>
        <end position="308"/>
    </location>
</feature>
<dbReference type="InterPro" id="IPR036291">
    <property type="entry name" value="NAD(P)-bd_dom_sf"/>
</dbReference>
<evidence type="ECO:0000256" key="5">
    <source>
        <dbReference type="ARBA" id="ARBA00022989"/>
    </source>
</evidence>
<feature type="transmembrane region" description="Helical" evidence="8">
    <location>
        <begin position="128"/>
        <end position="151"/>
    </location>
</feature>
<dbReference type="Proteomes" id="UP001187734">
    <property type="component" value="Unassembled WGS sequence"/>
</dbReference>
<evidence type="ECO:0000256" key="6">
    <source>
        <dbReference type="ARBA" id="ARBA00023136"/>
    </source>
</evidence>
<accession>A0AAE8ME48</accession>
<sequence>MVKNIFARPQDHSANPAPPEVYGWRIYTLAASAALGSSMFGYDSAFIGGTLSLPSFQERFSLADSTGTALASLKANIVSTFQGGCFFGVLLCYYMTEKLGRRLVLMLCGIIFNVGAIVQLVSDGHLSYIYAGRVLTGLAVGASSMIIPVYISESGPPAIRGRLIGIFEIFLQFSQIIGFWVNYGVNIHISPTSDAQWHIPFGLQLAPGTLLVICMFFQPESPRWLLNAGRTDQARKVLQRLRQLPADHPYLNWEINTVLHQIEEEKAMGADRGFVAKLREVVGPTNRRRLLLGIALMFIQNMSGINALNYYSPSIFKSIGFTGTSVGLLATGIFGIVKACATGLYMVWGVDALGRRQSLMIGSTGAAIALFYLGIYSKLSHSFDAGLTPGEKTPGAYVAIVMIYIFAVFYAISWNGIPWIFCAEIFPMAIRSICLVFTTCAQWLGQFIIVYSTPYMMTDIKYGTFLLFACSVVFGLCFAFFLIPETKGISLEDMDVLFGCQGMPRTWRRQTNEILAQRRAGDEGHGKNNSIEGVAVYNEKLDIPTIHSNMAILGNITGSNSAVFVIDKDSQSLSGKTILITGGDGDIGKQVLSYLVLLSPAEIWLAVKDLDAAKKTIVELEQQASHVRIQMVQLDLASLPSVRTAVATLVSQVEHIDLLFLHAGVMGLPAQFTSDGYEFQFGINHLGHALLTKLLLPTLIRTAELKRDVRVIVTSSCSHHNCPAGGIDFDTLKTDGSCLPPLKLYAQSKLANILFTRALAERYPQLKAVAIHPGACRTNLTLNSTGGNVFDWVVGYLLSRPVEIVAKHHVWAAVADGIESGEYYEPLGMGGRCIPEGKDEDLIFKLWEWTEKELEPYAEVDL</sequence>
<reference evidence="10" key="1">
    <citation type="submission" date="2018-03" db="EMBL/GenBank/DDBJ databases">
        <authorList>
            <person name="Guldener U."/>
        </authorList>
    </citation>
    <scope>NUCLEOTIDE SEQUENCE</scope>
</reference>
<dbReference type="PROSITE" id="PS00217">
    <property type="entry name" value="SUGAR_TRANSPORT_2"/>
    <property type="match status" value="1"/>
</dbReference>
<feature type="domain" description="Major facilitator superfamily (MFS) profile" evidence="9">
    <location>
        <begin position="29"/>
        <end position="487"/>
    </location>
</feature>
<dbReference type="Gene3D" id="1.20.1250.20">
    <property type="entry name" value="MFS general substrate transporter like domains"/>
    <property type="match status" value="1"/>
</dbReference>
<dbReference type="InterPro" id="IPR050360">
    <property type="entry name" value="MFS_Sugar_Transporters"/>
</dbReference>
<evidence type="ECO:0000313" key="10">
    <source>
        <dbReference type="EMBL" id="SPJ80037.1"/>
    </source>
</evidence>
<dbReference type="InterPro" id="IPR020846">
    <property type="entry name" value="MFS_dom"/>
</dbReference>
<dbReference type="PRINTS" id="PR00171">
    <property type="entry name" value="SUGRTRNSPORT"/>
</dbReference>